<dbReference type="InterPro" id="IPR039498">
    <property type="entry name" value="NTP_transf_5"/>
</dbReference>
<organism evidence="1 2">
    <name type="scientific">Gemmatirosa kalamazoonensis</name>
    <dbReference type="NCBI Taxonomy" id="861299"/>
    <lineage>
        <taxon>Bacteria</taxon>
        <taxon>Pseudomonadati</taxon>
        <taxon>Gemmatimonadota</taxon>
        <taxon>Gemmatimonadia</taxon>
        <taxon>Gemmatimonadales</taxon>
        <taxon>Gemmatimonadaceae</taxon>
        <taxon>Gemmatirosa</taxon>
    </lineage>
</organism>
<gene>
    <name evidence="1" type="ORF">J421_5528</name>
</gene>
<dbReference type="InParanoid" id="W0RTZ3"/>
<protein>
    <recommendedName>
        <fullName evidence="3">Nucleotidyltransferase family protein</fullName>
    </recommendedName>
</protein>
<name>W0RTZ3_9BACT</name>
<keyword evidence="2" id="KW-1185">Reference proteome</keyword>
<dbReference type="OrthoDB" id="9773927at2"/>
<evidence type="ECO:0000313" key="1">
    <source>
        <dbReference type="EMBL" id="AHG93063.1"/>
    </source>
</evidence>
<dbReference type="Pfam" id="PF14907">
    <property type="entry name" value="NTP_transf_5"/>
    <property type="match status" value="1"/>
</dbReference>
<dbReference type="EMBL" id="CP007129">
    <property type="protein sequence ID" value="AHG93063.1"/>
    <property type="molecule type" value="Genomic_DNA"/>
</dbReference>
<geneLocation type="plasmid" evidence="1 2">
    <name>1</name>
</geneLocation>
<evidence type="ECO:0008006" key="3">
    <source>
        <dbReference type="Google" id="ProtNLM"/>
    </source>
</evidence>
<dbReference type="Proteomes" id="UP000019151">
    <property type="component" value="Plasmid 1"/>
</dbReference>
<dbReference type="HOGENOM" id="CLU_036186_0_0_0"/>
<reference evidence="1 2" key="1">
    <citation type="journal article" date="2014" name="Genome Announc.">
        <title>Genome Sequence and Methylome of Soil Bacterium Gemmatirosa kalamazoonensis KBS708T, a Member of the Rarely Cultivated Gemmatimonadetes Phylum.</title>
        <authorList>
            <person name="Debruyn J.M."/>
            <person name="Radosevich M."/>
            <person name="Wommack K.E."/>
            <person name="Polson S.W."/>
            <person name="Hauser L.J."/>
            <person name="Fawaz M.N."/>
            <person name="Korlach J."/>
            <person name="Tsai Y.C."/>
        </authorList>
    </citation>
    <scope>NUCLEOTIDE SEQUENCE [LARGE SCALE GENOMIC DNA]</scope>
    <source>
        <strain evidence="1 2">KBS708</strain>
        <plasmid evidence="2">Plasmid 1</plasmid>
    </source>
</reference>
<sequence length="379" mass="41800">MTGASPEVELLLRCARTRVDPPGARHVRRLARAGIDWAALDALARRHKVTPLVCRSLRSVCRSCVPRDVLRSLAARTRAVARANETAAATLLEIAGALRADGIRMIAYKGPTLAAVAYGDVGVREFNDLDLLVREADYLAAKRALLALGFRSRLRLENEHSFVRPPGPGVDLHRRFTHESFRLPLDADELLPHVRPLAIADGRVDTLAPEQLLPIVCVHATAHCWSQLRWTCDVAELVGRESLAWDAMLRWAAALGASRIVHVGLRLAIELLDASVPASIASLIERDAAARRLAGDVRARLVADAAAPVGAAARRILLDSRERIRDRAWYSLALVRAGLDVDGPRRPWVFAGVATAYRLLRPLRPLWRLARRRVMPPPR</sequence>
<keyword evidence="1" id="KW-0614">Plasmid</keyword>
<accession>W0RTZ3</accession>
<dbReference type="RefSeq" id="WP_025414373.1">
    <property type="nucleotide sequence ID" value="NZ_CP007129.1"/>
</dbReference>
<proteinExistence type="predicted"/>
<evidence type="ECO:0000313" key="2">
    <source>
        <dbReference type="Proteomes" id="UP000019151"/>
    </source>
</evidence>
<dbReference type="KEGG" id="gba:J421_5528"/>
<dbReference type="AlphaFoldDB" id="W0RTZ3"/>